<dbReference type="PANTHER" id="PTHR22916:SF3">
    <property type="entry name" value="UDP-GLCNAC:BETAGAL BETA-1,3-N-ACETYLGLUCOSAMINYLTRANSFERASE-LIKE PROTEIN 1"/>
    <property type="match status" value="1"/>
</dbReference>
<evidence type="ECO:0000313" key="2">
    <source>
        <dbReference type="EMBL" id="PJR03867.1"/>
    </source>
</evidence>
<dbReference type="Pfam" id="PF00535">
    <property type="entry name" value="Glycos_transf_2"/>
    <property type="match status" value="1"/>
</dbReference>
<dbReference type="Gene3D" id="3.90.550.10">
    <property type="entry name" value="Spore Coat Polysaccharide Biosynthesis Protein SpsA, Chain A"/>
    <property type="match status" value="1"/>
</dbReference>
<dbReference type="CDD" id="cd00761">
    <property type="entry name" value="Glyco_tranf_GTA_type"/>
    <property type="match status" value="1"/>
</dbReference>
<dbReference type="AlphaFoldDB" id="A0A2M9R4T3"/>
<dbReference type="RefSeq" id="WP_100677434.1">
    <property type="nucleotide sequence ID" value="NZ_NIPO01000001.1"/>
</dbReference>
<sequence length="299" mass="34238">MKVTVVIPAKNRENTIERAINSVLLQKGNFSIEIIVVDDASIDNTVFKVKELIQQHSEISLIQNKQSVGGAAARNIGARQATGDYIAFLDSDDEWLENHLQKKIELIKVSNAAGAFGAFNIVRGTQLKTLNFAVFQNMDMASYIFEKGGDARTSTFVFQKDAFMQVMFDDDLGKHQDWDLAIRFDKKFKMVFDDQRNVNMYVDGGNRMSNKNNYNASEYFLNKHKEGLSNQALYNFKLNICFNAFRTEGNSNNFKKGMNDLKALGMKSDVVHRKKYKLLSNPFYRVLLPLAFYLRRNFQ</sequence>
<proteinExistence type="predicted"/>
<dbReference type="EMBL" id="NIPO01000001">
    <property type="protein sequence ID" value="PJR03867.1"/>
    <property type="molecule type" value="Genomic_DNA"/>
</dbReference>
<reference evidence="2 3" key="1">
    <citation type="submission" date="2017-06" db="EMBL/GenBank/DDBJ databases">
        <title>Description of Avrilella dinanensis gen. nov. sp. nov.</title>
        <authorList>
            <person name="Leyer C."/>
            <person name="Sassi M."/>
            <person name="Minet J."/>
            <person name="Kayal S."/>
            <person name="Cattoir V."/>
        </authorList>
    </citation>
    <scope>NUCLEOTIDE SEQUENCE [LARGE SCALE GENOMIC DNA]</scope>
    <source>
        <strain evidence="2 3">UR159</strain>
    </source>
</reference>
<comment type="caution">
    <text evidence="2">The sequence shown here is derived from an EMBL/GenBank/DDBJ whole genome shotgun (WGS) entry which is preliminary data.</text>
</comment>
<name>A0A2M9R4T3_9FLAO</name>
<evidence type="ECO:0000313" key="3">
    <source>
        <dbReference type="Proteomes" id="UP000231960"/>
    </source>
</evidence>
<protein>
    <recommendedName>
        <fullName evidence="1">Glycosyltransferase 2-like domain-containing protein</fullName>
    </recommendedName>
</protein>
<dbReference type="Proteomes" id="UP000231960">
    <property type="component" value="Unassembled WGS sequence"/>
</dbReference>
<evidence type="ECO:0000259" key="1">
    <source>
        <dbReference type="Pfam" id="PF00535"/>
    </source>
</evidence>
<dbReference type="InterPro" id="IPR001173">
    <property type="entry name" value="Glyco_trans_2-like"/>
</dbReference>
<dbReference type="SUPFAM" id="SSF53448">
    <property type="entry name" value="Nucleotide-diphospho-sugar transferases"/>
    <property type="match status" value="1"/>
</dbReference>
<keyword evidence="3" id="KW-1185">Reference proteome</keyword>
<dbReference type="GO" id="GO:0016758">
    <property type="term" value="F:hexosyltransferase activity"/>
    <property type="evidence" value="ECO:0007669"/>
    <property type="project" value="UniProtKB-ARBA"/>
</dbReference>
<dbReference type="InterPro" id="IPR029044">
    <property type="entry name" value="Nucleotide-diphossugar_trans"/>
</dbReference>
<gene>
    <name evidence="2" type="ORF">CDL10_04510</name>
</gene>
<feature type="domain" description="Glycosyltransferase 2-like" evidence="1">
    <location>
        <begin position="4"/>
        <end position="124"/>
    </location>
</feature>
<dbReference type="PANTHER" id="PTHR22916">
    <property type="entry name" value="GLYCOSYLTRANSFERASE"/>
    <property type="match status" value="1"/>
</dbReference>
<dbReference type="OrthoDB" id="9815829at2"/>
<accession>A0A2M9R4T3</accession>
<organism evidence="2 3">
    <name type="scientific">Avrilella dinanensis</name>
    <dbReference type="NCBI Taxonomy" id="2008672"/>
    <lineage>
        <taxon>Bacteria</taxon>
        <taxon>Pseudomonadati</taxon>
        <taxon>Bacteroidota</taxon>
        <taxon>Flavobacteriia</taxon>
        <taxon>Flavobacteriales</taxon>
        <taxon>Flavobacteriaceae</taxon>
        <taxon>Avrilella</taxon>
    </lineage>
</organism>